<name>A0A366I8I5_9GAMM</name>
<dbReference type="EMBL" id="QNRY01000004">
    <property type="protein sequence ID" value="RBP65836.1"/>
    <property type="molecule type" value="Genomic_DNA"/>
</dbReference>
<dbReference type="Proteomes" id="UP000253046">
    <property type="component" value="Unassembled WGS sequence"/>
</dbReference>
<proteinExistence type="predicted"/>
<dbReference type="AlphaFoldDB" id="A0A366I8I5"/>
<evidence type="ECO:0008006" key="3">
    <source>
        <dbReference type="Google" id="ProtNLM"/>
    </source>
</evidence>
<gene>
    <name evidence="1" type="ORF">DES54_104101</name>
</gene>
<comment type="caution">
    <text evidence="1">The sequence shown here is derived from an EMBL/GenBank/DDBJ whole genome shotgun (WGS) entry which is preliminary data.</text>
</comment>
<sequence>MWKNAMSKQFSVATPPHYKSGWNKYLLPLLAVMLLSACSSSRTVANCTSVTCRPQPDGRQLVIWWQPDLRNGPADFSRVPVND</sequence>
<protein>
    <recommendedName>
        <fullName evidence="3">Type III secretion protein HrpT</fullName>
    </recommendedName>
</protein>
<organism evidence="1 2">
    <name type="scientific">Brenneria salicis ATCC 15712 = DSM 30166</name>
    <dbReference type="NCBI Taxonomy" id="714314"/>
    <lineage>
        <taxon>Bacteria</taxon>
        <taxon>Pseudomonadati</taxon>
        <taxon>Pseudomonadota</taxon>
        <taxon>Gammaproteobacteria</taxon>
        <taxon>Enterobacterales</taxon>
        <taxon>Pectobacteriaceae</taxon>
        <taxon>Brenneria</taxon>
    </lineage>
</organism>
<accession>A0A366I8I5</accession>
<dbReference type="InterPro" id="IPR048207">
    <property type="entry name" value="HprT-like"/>
</dbReference>
<evidence type="ECO:0000313" key="1">
    <source>
        <dbReference type="EMBL" id="RBP65836.1"/>
    </source>
</evidence>
<dbReference type="NCBIfam" id="NF041532">
    <property type="entry name" value="HprT"/>
    <property type="match status" value="1"/>
</dbReference>
<evidence type="ECO:0000313" key="2">
    <source>
        <dbReference type="Proteomes" id="UP000253046"/>
    </source>
</evidence>
<keyword evidence="2" id="KW-1185">Reference proteome</keyword>
<reference evidence="1 2" key="1">
    <citation type="submission" date="2018-06" db="EMBL/GenBank/DDBJ databases">
        <title>Genomic Encyclopedia of Type Strains, Phase IV (KMG-IV): sequencing the most valuable type-strain genomes for metagenomic binning, comparative biology and taxonomic classification.</title>
        <authorList>
            <person name="Goeker M."/>
        </authorList>
    </citation>
    <scope>NUCLEOTIDE SEQUENCE [LARGE SCALE GENOMIC DNA]</scope>
    <source>
        <strain evidence="1 2">DSM 30166</strain>
    </source>
</reference>